<dbReference type="GO" id="GO:0005829">
    <property type="term" value="C:cytosol"/>
    <property type="evidence" value="ECO:0007669"/>
    <property type="project" value="GOC"/>
</dbReference>
<dbReference type="GO" id="GO:0042147">
    <property type="term" value="P:retrograde transport, endosome to Golgi"/>
    <property type="evidence" value="ECO:0007669"/>
    <property type="project" value="TreeGrafter"/>
</dbReference>
<dbReference type="STRING" id="1890364.A0A2P6MXK8"/>
<keyword evidence="4" id="KW-1185">Reference proteome</keyword>
<dbReference type="Proteomes" id="UP000241769">
    <property type="component" value="Unassembled WGS sequence"/>
</dbReference>
<dbReference type="PANTHER" id="PTHR13847">
    <property type="entry name" value="SARCOSINE DEHYDROGENASE-RELATED"/>
    <property type="match status" value="1"/>
</dbReference>
<organism evidence="3 4">
    <name type="scientific">Planoprotostelium fungivorum</name>
    <dbReference type="NCBI Taxonomy" id="1890364"/>
    <lineage>
        <taxon>Eukaryota</taxon>
        <taxon>Amoebozoa</taxon>
        <taxon>Evosea</taxon>
        <taxon>Variosea</taxon>
        <taxon>Cavosteliida</taxon>
        <taxon>Cavosteliaceae</taxon>
        <taxon>Planoprotostelium</taxon>
    </lineage>
</organism>
<dbReference type="GO" id="GO:0005770">
    <property type="term" value="C:late endosome"/>
    <property type="evidence" value="ECO:0007669"/>
    <property type="project" value="TreeGrafter"/>
</dbReference>
<dbReference type="InParanoid" id="A0A2P6MXK8"/>
<proteinExistence type="predicted"/>
<accession>A0A2P6MXK8</accession>
<dbReference type="Gene3D" id="3.50.50.60">
    <property type="entry name" value="FAD/NAD(P)-binding domain"/>
    <property type="match status" value="2"/>
</dbReference>
<name>A0A2P6MXK8_9EUKA</name>
<dbReference type="EMBL" id="MDYQ01000326">
    <property type="protein sequence ID" value="PRP76445.1"/>
    <property type="molecule type" value="Genomic_DNA"/>
</dbReference>
<dbReference type="AlphaFoldDB" id="A0A2P6MXK8"/>
<dbReference type="InterPro" id="IPR036188">
    <property type="entry name" value="FAD/NAD-bd_sf"/>
</dbReference>
<evidence type="ECO:0000313" key="4">
    <source>
        <dbReference type="Proteomes" id="UP000241769"/>
    </source>
</evidence>
<feature type="region of interest" description="Disordered" evidence="1">
    <location>
        <begin position="95"/>
        <end position="134"/>
    </location>
</feature>
<dbReference type="PANTHER" id="PTHR13847:SF150">
    <property type="entry name" value="OXIDOREDUCTASE TDA3-RELATED"/>
    <property type="match status" value="1"/>
</dbReference>
<gene>
    <name evidence="3" type="ORF">PROFUN_12057</name>
</gene>
<dbReference type="InterPro" id="IPR006076">
    <property type="entry name" value="FAD-dep_OxRdtase"/>
</dbReference>
<comment type="caution">
    <text evidence="3">The sequence shown here is derived from an EMBL/GenBank/DDBJ whole genome shotgun (WGS) entry which is preliminary data.</text>
</comment>
<dbReference type="SUPFAM" id="SSF51905">
    <property type="entry name" value="FAD/NAD(P)-binding domain"/>
    <property type="match status" value="1"/>
</dbReference>
<reference evidence="3 4" key="1">
    <citation type="journal article" date="2018" name="Genome Biol. Evol.">
        <title>Multiple Roots of Fruiting Body Formation in Amoebozoa.</title>
        <authorList>
            <person name="Hillmann F."/>
            <person name="Forbes G."/>
            <person name="Novohradska S."/>
            <person name="Ferling I."/>
            <person name="Riege K."/>
            <person name="Groth M."/>
            <person name="Westermann M."/>
            <person name="Marz M."/>
            <person name="Spaller T."/>
            <person name="Winckler T."/>
            <person name="Schaap P."/>
            <person name="Glockner G."/>
        </authorList>
    </citation>
    <scope>NUCLEOTIDE SEQUENCE [LARGE SCALE GENOMIC DNA]</scope>
    <source>
        <strain evidence="3 4">Jena</strain>
    </source>
</reference>
<sequence>MASQVVIIGGGIIGCTTAYYVTHHPSFTASTVVTVLEASNTGIAQGASGKAGLTLNGLVNVTFSEHEKLAREHGGEERWGWRYVGAGSWRGRGEKLENVGTGVGEGGKRKSLEKTNGLPGGEAKKKGRGRKERGLPHDLDWVREDVTQDYSSMAKAGETAQFTESMMSLATEKGAKLIQGKAREILVEGGRVKGVLYEREGMMHTIEASHIVLSAGAWCSQILPQIPMGCTRAHSITLQVKEDVSISPYALFTEIQYKSGGKTREVSPEIYARPHGELYACGPGDDLTLPEDVDRVQCDLRACESIRDQVCSISDQLSEATVTARQACYLPVLSSGEGPIVGEATRIAKGLVIAAGHTCWGICNAPGTAKAVSELVMEGEIKCADLSGLHPSNFGL</sequence>
<evidence type="ECO:0000256" key="1">
    <source>
        <dbReference type="SAM" id="MobiDB-lite"/>
    </source>
</evidence>
<dbReference type="Pfam" id="PF01266">
    <property type="entry name" value="DAO"/>
    <property type="match status" value="1"/>
</dbReference>
<dbReference type="OrthoDB" id="498204at2759"/>
<protein>
    <recommendedName>
        <fullName evidence="2">FAD dependent oxidoreductase domain-containing protein</fullName>
    </recommendedName>
</protein>
<evidence type="ECO:0000259" key="2">
    <source>
        <dbReference type="Pfam" id="PF01266"/>
    </source>
</evidence>
<feature type="domain" description="FAD dependent oxidoreductase" evidence="2">
    <location>
        <begin position="5"/>
        <end position="375"/>
    </location>
</feature>
<dbReference type="Gene3D" id="3.30.9.10">
    <property type="entry name" value="D-Amino Acid Oxidase, subunit A, domain 2"/>
    <property type="match status" value="1"/>
</dbReference>
<evidence type="ECO:0000313" key="3">
    <source>
        <dbReference type="EMBL" id="PRP76445.1"/>
    </source>
</evidence>